<dbReference type="Proteomes" id="UP000306102">
    <property type="component" value="Unassembled WGS sequence"/>
</dbReference>
<dbReference type="InterPro" id="IPR036638">
    <property type="entry name" value="HLH_DNA-bd_sf"/>
</dbReference>
<dbReference type="GO" id="GO:0016020">
    <property type="term" value="C:membrane"/>
    <property type="evidence" value="ECO:0007669"/>
    <property type="project" value="TreeGrafter"/>
</dbReference>
<dbReference type="FunFam" id="4.10.280.10:FF:000075">
    <property type="entry name" value="Transcription factor bHLH113 family"/>
    <property type="match status" value="1"/>
</dbReference>
<dbReference type="EMBL" id="SDRB02001392">
    <property type="protein sequence ID" value="THG21462.1"/>
    <property type="molecule type" value="Genomic_DNA"/>
</dbReference>
<dbReference type="SMART" id="SM00744">
    <property type="entry name" value="RINGv"/>
    <property type="match status" value="1"/>
</dbReference>
<evidence type="ECO:0000256" key="3">
    <source>
        <dbReference type="ARBA" id="ARBA00022771"/>
    </source>
</evidence>
<dbReference type="GO" id="GO:0008270">
    <property type="term" value="F:zinc ion binding"/>
    <property type="evidence" value="ECO:0007669"/>
    <property type="project" value="UniProtKB-KW"/>
</dbReference>
<keyword evidence="8" id="KW-0539">Nucleus</keyword>
<evidence type="ECO:0000313" key="11">
    <source>
        <dbReference type="Proteomes" id="UP000306102"/>
    </source>
</evidence>
<dbReference type="Gene3D" id="4.10.280.10">
    <property type="entry name" value="Helix-loop-helix DNA-binding domain"/>
    <property type="match status" value="1"/>
</dbReference>
<keyword evidence="11" id="KW-1185">Reference proteome</keyword>
<dbReference type="Gene3D" id="3.30.40.10">
    <property type="entry name" value="Zinc/RING finger domain, C3HC4 (zinc finger)"/>
    <property type="match status" value="1"/>
</dbReference>
<dbReference type="PROSITE" id="PS51292">
    <property type="entry name" value="ZF_RING_CH"/>
    <property type="match status" value="1"/>
</dbReference>
<keyword evidence="2" id="KW-0479">Metal-binding</keyword>
<evidence type="ECO:0000256" key="5">
    <source>
        <dbReference type="ARBA" id="ARBA00023015"/>
    </source>
</evidence>
<organism evidence="10 11">
    <name type="scientific">Camellia sinensis var. sinensis</name>
    <name type="common">China tea</name>
    <dbReference type="NCBI Taxonomy" id="542762"/>
    <lineage>
        <taxon>Eukaryota</taxon>
        <taxon>Viridiplantae</taxon>
        <taxon>Streptophyta</taxon>
        <taxon>Embryophyta</taxon>
        <taxon>Tracheophyta</taxon>
        <taxon>Spermatophyta</taxon>
        <taxon>Magnoliopsida</taxon>
        <taxon>eudicotyledons</taxon>
        <taxon>Gunneridae</taxon>
        <taxon>Pentapetalae</taxon>
        <taxon>asterids</taxon>
        <taxon>Ericales</taxon>
        <taxon>Theaceae</taxon>
        <taxon>Camellia</taxon>
    </lineage>
</organism>
<dbReference type="SUPFAM" id="SSF57850">
    <property type="entry name" value="RING/U-box"/>
    <property type="match status" value="1"/>
</dbReference>
<dbReference type="SUPFAM" id="SSF47459">
    <property type="entry name" value="HLH, helix-loop-helix DNA-binding domain"/>
    <property type="match status" value="1"/>
</dbReference>
<dbReference type="GO" id="GO:0003677">
    <property type="term" value="F:DNA binding"/>
    <property type="evidence" value="ECO:0007669"/>
    <property type="project" value="UniProtKB-KW"/>
</dbReference>
<keyword evidence="5" id="KW-0805">Transcription regulation</keyword>
<reference evidence="10 11" key="1">
    <citation type="journal article" date="2018" name="Proc. Natl. Acad. Sci. U.S.A.">
        <title>Draft genome sequence of Camellia sinensis var. sinensis provides insights into the evolution of the tea genome and tea quality.</title>
        <authorList>
            <person name="Wei C."/>
            <person name="Yang H."/>
            <person name="Wang S."/>
            <person name="Zhao J."/>
            <person name="Liu C."/>
            <person name="Gao L."/>
            <person name="Xia E."/>
            <person name="Lu Y."/>
            <person name="Tai Y."/>
            <person name="She G."/>
            <person name="Sun J."/>
            <person name="Cao H."/>
            <person name="Tong W."/>
            <person name="Gao Q."/>
            <person name="Li Y."/>
            <person name="Deng W."/>
            <person name="Jiang X."/>
            <person name="Wang W."/>
            <person name="Chen Q."/>
            <person name="Zhang S."/>
            <person name="Li H."/>
            <person name="Wu J."/>
            <person name="Wang P."/>
            <person name="Li P."/>
            <person name="Shi C."/>
            <person name="Zheng F."/>
            <person name="Jian J."/>
            <person name="Huang B."/>
            <person name="Shan D."/>
            <person name="Shi M."/>
            <person name="Fang C."/>
            <person name="Yue Y."/>
            <person name="Li F."/>
            <person name="Li D."/>
            <person name="Wei S."/>
            <person name="Han B."/>
            <person name="Jiang C."/>
            <person name="Yin Y."/>
            <person name="Xia T."/>
            <person name="Zhang Z."/>
            <person name="Bennetzen J.L."/>
            <person name="Zhao S."/>
            <person name="Wan X."/>
        </authorList>
    </citation>
    <scope>NUCLEOTIDE SEQUENCE [LARGE SCALE GENOMIC DNA]</scope>
    <source>
        <strain evidence="11">cv. Shuchazao</strain>
        <tissue evidence="10">Leaf</tissue>
    </source>
</reference>
<dbReference type="AlphaFoldDB" id="A0A4S4EXL2"/>
<comment type="subcellular location">
    <subcellularLocation>
        <location evidence="1">Nucleus</location>
    </subcellularLocation>
</comment>
<evidence type="ECO:0000256" key="8">
    <source>
        <dbReference type="ARBA" id="ARBA00023242"/>
    </source>
</evidence>
<evidence type="ECO:0000256" key="6">
    <source>
        <dbReference type="ARBA" id="ARBA00023125"/>
    </source>
</evidence>
<feature type="domain" description="RING-CH-type" evidence="9">
    <location>
        <begin position="64"/>
        <end position="124"/>
    </location>
</feature>
<keyword evidence="7" id="KW-0804">Transcription</keyword>
<dbReference type="PANTHER" id="PTHR23012">
    <property type="entry name" value="RING/FYVE/PHD ZINC FINGER DOMAIN-CONTAINING"/>
    <property type="match status" value="1"/>
</dbReference>
<name>A0A4S4EXL2_CAMSN</name>
<comment type="caution">
    <text evidence="10">The sequence shown here is derived from an EMBL/GenBank/DDBJ whole genome shotgun (WGS) entry which is preliminary data.</text>
</comment>
<dbReference type="GO" id="GO:0016567">
    <property type="term" value="P:protein ubiquitination"/>
    <property type="evidence" value="ECO:0007669"/>
    <property type="project" value="TreeGrafter"/>
</dbReference>
<evidence type="ECO:0000256" key="4">
    <source>
        <dbReference type="ARBA" id="ARBA00022833"/>
    </source>
</evidence>
<dbReference type="GO" id="GO:0005634">
    <property type="term" value="C:nucleus"/>
    <property type="evidence" value="ECO:0007669"/>
    <property type="project" value="UniProtKB-SubCell"/>
</dbReference>
<keyword evidence="3" id="KW-0863">Zinc-finger</keyword>
<dbReference type="InterPro" id="IPR033275">
    <property type="entry name" value="MARCH-like"/>
</dbReference>
<dbReference type="CDD" id="cd16495">
    <property type="entry name" value="RING_CH-C4HC3_MARCH"/>
    <property type="match status" value="1"/>
</dbReference>
<evidence type="ECO:0000259" key="9">
    <source>
        <dbReference type="PROSITE" id="PS51292"/>
    </source>
</evidence>
<dbReference type="PANTHER" id="PTHR23012:SF176">
    <property type="entry name" value="OS01G0894600 PROTEIN"/>
    <property type="match status" value="1"/>
</dbReference>
<protein>
    <recommendedName>
        <fullName evidence="9">RING-CH-type domain-containing protein</fullName>
    </recommendedName>
</protein>
<gene>
    <name evidence="10" type="ORF">TEA_001080</name>
</gene>
<keyword evidence="6" id="KW-0238">DNA-binding</keyword>
<dbReference type="CDD" id="cd11393">
    <property type="entry name" value="bHLH_AtbHLH_like"/>
    <property type="match status" value="1"/>
</dbReference>
<proteinExistence type="predicted"/>
<dbReference type="GO" id="GO:0046983">
    <property type="term" value="F:protein dimerization activity"/>
    <property type="evidence" value="ECO:0007669"/>
    <property type="project" value="InterPro"/>
</dbReference>
<dbReference type="GO" id="GO:0004842">
    <property type="term" value="F:ubiquitin-protein transferase activity"/>
    <property type="evidence" value="ECO:0007669"/>
    <property type="project" value="TreeGrafter"/>
</dbReference>
<sequence length="421" mass="46385">MVDEFMVCVDRLIASACFESVNERERPLRGASGGEVVIDNDLLSSVNNSGVVFVKNSNGGGVGCSEKVVRECRICQEEDEEHQMEAPCACNGTLKFAHRKCIQRWCNKKGDITCEICSQVYSPNYILPPKSNPEVMAIDIRVWKGSDECSFIPAVVGVFVLYTELVMLSKTHCSEPNHFRVALLPRDSPAILTHPGEFPGLVFWTDKSFQAFLCSLFVYFDKTLKPFSTKRVSRVRKGKFLALNQSSGGGSVEASIGASDCVVECARFQCNSIDGLVYMYLESKEKLGEKIAALQQLVSPYGKTDTASVLLETMEYISFLHEQVKVLSAPYLQNTRTAQMQELEQYSLRSKGLCLVPILYTIGVDSSNGADMWAPIKTSSPKFQRVALHESLVQSIVEHQKSFGGGPAGRYGGGTYGSPLL</sequence>
<dbReference type="InterPro" id="IPR045239">
    <property type="entry name" value="bHLH95_bHLH"/>
</dbReference>
<evidence type="ECO:0000256" key="2">
    <source>
        <dbReference type="ARBA" id="ARBA00022723"/>
    </source>
</evidence>
<evidence type="ECO:0000256" key="7">
    <source>
        <dbReference type="ARBA" id="ARBA00023163"/>
    </source>
</evidence>
<keyword evidence="4" id="KW-0862">Zinc</keyword>
<evidence type="ECO:0000256" key="1">
    <source>
        <dbReference type="ARBA" id="ARBA00004123"/>
    </source>
</evidence>
<dbReference type="InterPro" id="IPR013083">
    <property type="entry name" value="Znf_RING/FYVE/PHD"/>
</dbReference>
<evidence type="ECO:0000313" key="10">
    <source>
        <dbReference type="EMBL" id="THG21462.1"/>
    </source>
</evidence>
<dbReference type="InterPro" id="IPR011016">
    <property type="entry name" value="Znf_RING-CH"/>
</dbReference>
<accession>A0A4S4EXL2</accession>
<dbReference type="Pfam" id="PF12906">
    <property type="entry name" value="RINGv"/>
    <property type="match status" value="1"/>
</dbReference>